<proteinExistence type="predicted"/>
<organism evidence="2 3">
    <name type="scientific">Ruegeria pomeroyi</name>
    <dbReference type="NCBI Taxonomy" id="89184"/>
    <lineage>
        <taxon>Bacteria</taxon>
        <taxon>Pseudomonadati</taxon>
        <taxon>Pseudomonadota</taxon>
        <taxon>Alphaproteobacteria</taxon>
        <taxon>Rhodobacterales</taxon>
        <taxon>Roseobacteraceae</taxon>
        <taxon>Ruegeria</taxon>
    </lineage>
</organism>
<sequence>MSIYVRPRVPGATIFFTVTLANKGSGLLTDQIGLLRTTVWQTRRERPFHIDAWVVLPDHLHAVWTLPRGDTDFSTRWGAIKARFTMGVRKAGFSPPPDLPVVRSGRYAGLKPGLRSEKREAGVWQRRFWEHHIRGPDEYLAAVSFCHNDPVKHGLVTDAKAWPFSTVHRKMQTSGEMCRAGFSPPSVVGPG</sequence>
<dbReference type="Proteomes" id="UP000565723">
    <property type="component" value="Unassembled WGS sequence"/>
</dbReference>
<dbReference type="InterPro" id="IPR036515">
    <property type="entry name" value="Transposase_17_sf"/>
</dbReference>
<dbReference type="RefSeq" id="WP_011046206.1">
    <property type="nucleotide sequence ID" value="NZ_CP076685.1"/>
</dbReference>
<evidence type="ECO:0000313" key="3">
    <source>
        <dbReference type="Proteomes" id="UP000565723"/>
    </source>
</evidence>
<dbReference type="NCBIfam" id="NF047646">
    <property type="entry name" value="REP_Tyr_transpos"/>
    <property type="match status" value="1"/>
</dbReference>
<dbReference type="InterPro" id="IPR002686">
    <property type="entry name" value="Transposase_17"/>
</dbReference>
<feature type="domain" description="Transposase IS200-like" evidence="1">
    <location>
        <begin position="9"/>
        <end position="149"/>
    </location>
</feature>
<dbReference type="GO" id="GO:0004803">
    <property type="term" value="F:transposase activity"/>
    <property type="evidence" value="ECO:0007669"/>
    <property type="project" value="InterPro"/>
</dbReference>
<dbReference type="OMA" id="HTIRNEQ"/>
<dbReference type="EMBL" id="JABXIY010000048">
    <property type="protein sequence ID" value="NVK98619.1"/>
    <property type="molecule type" value="Genomic_DNA"/>
</dbReference>
<name>A0A850LLL2_9RHOB</name>
<evidence type="ECO:0000259" key="1">
    <source>
        <dbReference type="SMART" id="SM01321"/>
    </source>
</evidence>
<dbReference type="GO" id="GO:0043565">
    <property type="term" value="F:sequence-specific DNA binding"/>
    <property type="evidence" value="ECO:0007669"/>
    <property type="project" value="TreeGrafter"/>
</dbReference>
<dbReference type="SMART" id="SM01321">
    <property type="entry name" value="Y1_Tnp"/>
    <property type="match status" value="1"/>
</dbReference>
<dbReference type="SUPFAM" id="SSF143422">
    <property type="entry name" value="Transposase IS200-like"/>
    <property type="match status" value="1"/>
</dbReference>
<reference evidence="2 3" key="1">
    <citation type="journal article" date="2020" name="Proc. Natl. Acad. Sci. U.S.A.">
        <title>Ecological drivers of bacterial community assembly in synthetic phycospheres.</title>
        <authorList>
            <person name="Fu H."/>
            <person name="Uchimiya M."/>
            <person name="Gore J."/>
            <person name="Moran M.A."/>
        </authorList>
    </citation>
    <scope>NUCLEOTIDE SEQUENCE [LARGE SCALE GENOMIC DNA]</scope>
    <source>
        <strain evidence="2">HF-Din03</strain>
    </source>
</reference>
<accession>A0A850LLL2</accession>
<dbReference type="InterPro" id="IPR052715">
    <property type="entry name" value="RAYT_transposase"/>
</dbReference>
<dbReference type="Gene3D" id="3.30.70.1290">
    <property type="entry name" value="Transposase IS200-like"/>
    <property type="match status" value="1"/>
</dbReference>
<dbReference type="PANTHER" id="PTHR36966">
    <property type="entry name" value="REP-ASSOCIATED TYROSINE TRANSPOSASE"/>
    <property type="match status" value="1"/>
</dbReference>
<dbReference type="AlphaFoldDB" id="A0A850LLL2"/>
<gene>
    <name evidence="2" type="ORF">HW564_16960</name>
</gene>
<protein>
    <submittedName>
        <fullName evidence="2">Transposase</fullName>
    </submittedName>
</protein>
<comment type="caution">
    <text evidence="2">The sequence shown here is derived from an EMBL/GenBank/DDBJ whole genome shotgun (WGS) entry which is preliminary data.</text>
</comment>
<evidence type="ECO:0000313" key="2">
    <source>
        <dbReference type="EMBL" id="NVK98619.1"/>
    </source>
</evidence>
<dbReference type="PANTHER" id="PTHR36966:SF1">
    <property type="entry name" value="REP-ASSOCIATED TYROSINE TRANSPOSASE"/>
    <property type="match status" value="1"/>
</dbReference>
<dbReference type="GO" id="GO:0006313">
    <property type="term" value="P:DNA transposition"/>
    <property type="evidence" value="ECO:0007669"/>
    <property type="project" value="InterPro"/>
</dbReference>